<dbReference type="CDD" id="cd05471">
    <property type="entry name" value="pepsin_like"/>
    <property type="match status" value="1"/>
</dbReference>
<dbReference type="AlphaFoldDB" id="J5RCV8"/>
<keyword evidence="4" id="KW-0472">Membrane</keyword>
<reference evidence="7 8" key="1">
    <citation type="journal article" date="2012" name="Eukaryot. Cell">
        <title>Draft genome sequence of CBS 2479, the standard type strain of Trichosporon asahii.</title>
        <authorList>
            <person name="Yang R.Y."/>
            <person name="Li H.T."/>
            <person name="Zhu H."/>
            <person name="Zhou G.P."/>
            <person name="Wang M."/>
            <person name="Wang L."/>
        </authorList>
    </citation>
    <scope>NUCLEOTIDE SEQUENCE [LARGE SCALE GENOMIC DNA]</scope>
    <source>
        <strain evidence="8">ATCC 90039 / CBS 2479 / JCM 2466 / KCTC 7840 / NCYC 2677 / UAMH 7654</strain>
    </source>
</reference>
<dbReference type="GO" id="GO:0004190">
    <property type="term" value="F:aspartic-type endopeptidase activity"/>
    <property type="evidence" value="ECO:0007669"/>
    <property type="project" value="InterPro"/>
</dbReference>
<keyword evidence="4" id="KW-0812">Transmembrane</keyword>
<dbReference type="VEuPathDB" id="FungiDB:A1Q1_06822"/>
<evidence type="ECO:0000259" key="6">
    <source>
        <dbReference type="PROSITE" id="PS51767"/>
    </source>
</evidence>
<dbReference type="HOGENOM" id="CLU_588190_0_0_1"/>
<dbReference type="Proteomes" id="UP000002748">
    <property type="component" value="Unassembled WGS sequence"/>
</dbReference>
<accession>J5RCV8</accession>
<dbReference type="GO" id="GO:0006508">
    <property type="term" value="P:proteolysis"/>
    <property type="evidence" value="ECO:0007669"/>
    <property type="project" value="InterPro"/>
</dbReference>
<protein>
    <recommendedName>
        <fullName evidence="6">Peptidase A1 domain-containing protein</fullName>
    </recommendedName>
</protein>
<name>J5RCV8_TRIAS</name>
<dbReference type="PANTHER" id="PTHR47966:SF51">
    <property type="entry name" value="BETA-SITE APP-CLEAVING ENZYME, ISOFORM A-RELATED"/>
    <property type="match status" value="1"/>
</dbReference>
<organism evidence="7 8">
    <name type="scientific">Trichosporon asahii var. asahii (strain ATCC 90039 / CBS 2479 / JCM 2466 / KCTC 7840 / NBRC 103889/ NCYC 2677 / UAMH 7654)</name>
    <name type="common">Yeast</name>
    <dbReference type="NCBI Taxonomy" id="1186058"/>
    <lineage>
        <taxon>Eukaryota</taxon>
        <taxon>Fungi</taxon>
        <taxon>Dikarya</taxon>
        <taxon>Basidiomycota</taxon>
        <taxon>Agaricomycotina</taxon>
        <taxon>Tremellomycetes</taxon>
        <taxon>Trichosporonales</taxon>
        <taxon>Trichosporonaceae</taxon>
        <taxon>Trichosporon</taxon>
    </lineage>
</organism>
<keyword evidence="3" id="KW-1015">Disulfide bond</keyword>
<feature type="domain" description="Peptidase A1" evidence="6">
    <location>
        <begin position="65"/>
        <end position="382"/>
    </location>
</feature>
<dbReference type="Pfam" id="PF00026">
    <property type="entry name" value="Asp"/>
    <property type="match status" value="1"/>
</dbReference>
<gene>
    <name evidence="7" type="ORF">A1Q1_06822</name>
</gene>
<evidence type="ECO:0000256" key="3">
    <source>
        <dbReference type="PIRSR" id="PIRSR601461-2"/>
    </source>
</evidence>
<dbReference type="InterPro" id="IPR001461">
    <property type="entry name" value="Aspartic_peptidase_A1"/>
</dbReference>
<dbReference type="InterPro" id="IPR021109">
    <property type="entry name" value="Peptidase_aspartic_dom_sf"/>
</dbReference>
<evidence type="ECO:0000313" key="8">
    <source>
        <dbReference type="Proteomes" id="UP000002748"/>
    </source>
</evidence>
<evidence type="ECO:0000256" key="4">
    <source>
        <dbReference type="SAM" id="Phobius"/>
    </source>
</evidence>
<dbReference type="OrthoDB" id="2588906at2759"/>
<dbReference type="RefSeq" id="XP_014182546.1">
    <property type="nucleotide sequence ID" value="XM_014327071.1"/>
</dbReference>
<dbReference type="SUPFAM" id="SSF50630">
    <property type="entry name" value="Acid proteases"/>
    <property type="match status" value="1"/>
</dbReference>
<feature type="disulfide bond" evidence="3">
    <location>
        <begin position="312"/>
        <end position="344"/>
    </location>
</feature>
<dbReference type="PANTHER" id="PTHR47966">
    <property type="entry name" value="BETA-SITE APP-CLEAVING ENZYME, ISOFORM A-RELATED"/>
    <property type="match status" value="1"/>
</dbReference>
<feature type="chain" id="PRO_5003785470" description="Peptidase A1 domain-containing protein" evidence="5">
    <location>
        <begin position="22"/>
        <end position="465"/>
    </location>
</feature>
<dbReference type="GeneID" id="25990334"/>
<dbReference type="InterPro" id="IPR034164">
    <property type="entry name" value="Pepsin-like_dom"/>
</dbReference>
<evidence type="ECO:0000313" key="7">
    <source>
        <dbReference type="EMBL" id="EJT51953.1"/>
    </source>
</evidence>
<feature type="active site" evidence="2">
    <location>
        <position position="270"/>
    </location>
</feature>
<dbReference type="Gene3D" id="2.40.70.10">
    <property type="entry name" value="Acid Proteases"/>
    <property type="match status" value="2"/>
</dbReference>
<dbReference type="InterPro" id="IPR033121">
    <property type="entry name" value="PEPTIDASE_A1"/>
</dbReference>
<keyword evidence="4" id="KW-1133">Transmembrane helix</keyword>
<comment type="similarity">
    <text evidence="1">Belongs to the peptidase A1 family.</text>
</comment>
<proteinExistence type="inferred from homology"/>
<dbReference type="PRINTS" id="PR00792">
    <property type="entry name" value="PEPSIN"/>
</dbReference>
<feature type="active site" evidence="2">
    <location>
        <position position="83"/>
    </location>
</feature>
<evidence type="ECO:0000256" key="1">
    <source>
        <dbReference type="ARBA" id="ARBA00007447"/>
    </source>
</evidence>
<comment type="caution">
    <text evidence="7">The sequence shown here is derived from an EMBL/GenBank/DDBJ whole genome shotgun (WGS) entry which is preliminary data.</text>
</comment>
<dbReference type="KEGG" id="tasa:A1Q1_06822"/>
<evidence type="ECO:0000256" key="5">
    <source>
        <dbReference type="SAM" id="SignalP"/>
    </source>
</evidence>
<evidence type="ECO:0000256" key="2">
    <source>
        <dbReference type="PIRSR" id="PIRSR601461-1"/>
    </source>
</evidence>
<dbReference type="EMBL" id="ALBS01000039">
    <property type="protein sequence ID" value="EJT51953.1"/>
    <property type="molecule type" value="Genomic_DNA"/>
</dbReference>
<feature type="transmembrane region" description="Helical" evidence="4">
    <location>
        <begin position="421"/>
        <end position="442"/>
    </location>
</feature>
<keyword evidence="5" id="KW-0732">Signal</keyword>
<dbReference type="PROSITE" id="PS51767">
    <property type="entry name" value="PEPTIDASE_A1"/>
    <property type="match status" value="1"/>
</dbReference>
<feature type="signal peptide" evidence="5">
    <location>
        <begin position="1"/>
        <end position="21"/>
    </location>
</feature>
<sequence>MRATTVLHVLALVAATQAVQAAPLDGVQESRPRSYPLRSLRLGAPTARAQTSSVRLHNEMRNALIVVDIEIGTPPQPFKVQIDTGSPSLWVFGEHCYTCTTQRQYDKSSATFSNVEDWDILTLGGGKVPMQYARDIVRVGGQSTSTDFEFGVAGAFEDARGNSIMASGIDGIMGLSRPFAGRPPPVWADMGVKEFGLHIRREGETFKARHEGGLTSFDGGELTGVNETIVEGDPLPLEVRDIEGFWAATLDGLHVSGIPVELSTDVAIFDSGDSYITLSPDDYASLMTALGAERLGQQWDRTGFAGMHYIPCSEVSSLDVAFVLGGHSFSLHPYDLVTPIDGVCVLSNVNAAPHVRGVLLGVPFLMNVYSVFGLDPPSLALHRLKAEFNPDWRLRISADGSVTPSHVLGFAGEYLPSQLSFFLALLMVSVLAAFLLAVMHALPRPRHRKHPDKYSFLQRVPAMGW</sequence>